<dbReference type="EMBL" id="JABANO010015307">
    <property type="protein sequence ID" value="KAF4737085.1"/>
    <property type="molecule type" value="Genomic_DNA"/>
</dbReference>
<evidence type="ECO:0000313" key="3">
    <source>
        <dbReference type="Proteomes" id="UP000553632"/>
    </source>
</evidence>
<gene>
    <name evidence="1" type="ORF">FOZ62_004870</name>
    <name evidence="2" type="ORF">FOZ63_019145</name>
</gene>
<comment type="caution">
    <text evidence="1">The sequence shown here is derived from an EMBL/GenBank/DDBJ whole genome shotgun (WGS) entry which is preliminary data.</text>
</comment>
<dbReference type="EMBL" id="JABANM010032268">
    <property type="protein sequence ID" value="KAF4703210.1"/>
    <property type="molecule type" value="Genomic_DNA"/>
</dbReference>
<evidence type="ECO:0000313" key="2">
    <source>
        <dbReference type="EMBL" id="KAF4737085.1"/>
    </source>
</evidence>
<keyword evidence="3" id="KW-1185">Reference proteome</keyword>
<reference evidence="3 4" key="1">
    <citation type="submission" date="2020-04" db="EMBL/GenBank/DDBJ databases">
        <title>Perkinsus olseni comparative genomics.</title>
        <authorList>
            <person name="Bogema D.R."/>
        </authorList>
    </citation>
    <scope>NUCLEOTIDE SEQUENCE [LARGE SCALE GENOMIC DNA]</scope>
    <source>
        <strain evidence="1">ATCC PRA-205</strain>
        <strain evidence="2 3">ATCC PRA-207</strain>
    </source>
</reference>
<sequence>MPAVGIPSAAEELSNLLEKRKLSNADERLVIIAHPDGMRSSLRNCSMNLDDDDDAVKVWYVSREGEDSPDLLEVILSLPSMGAETPDVIWIVLDKHSCGGHIDKTRAMKLIQDICAQLCIQLHVLSG</sequence>
<protein>
    <submittedName>
        <fullName evidence="1">Uncharacterized protein</fullName>
    </submittedName>
</protein>
<proteinExistence type="predicted"/>
<name>A0A7J6Q6L8_PEROL</name>
<evidence type="ECO:0000313" key="1">
    <source>
        <dbReference type="EMBL" id="KAF4703210.1"/>
    </source>
</evidence>
<dbReference type="AlphaFoldDB" id="A0A7J6Q6L8"/>
<dbReference type="Proteomes" id="UP000553632">
    <property type="component" value="Unassembled WGS sequence"/>
</dbReference>
<evidence type="ECO:0000313" key="4">
    <source>
        <dbReference type="Proteomes" id="UP000574390"/>
    </source>
</evidence>
<organism evidence="1 4">
    <name type="scientific">Perkinsus olseni</name>
    <name type="common">Perkinsus atlanticus</name>
    <dbReference type="NCBI Taxonomy" id="32597"/>
    <lineage>
        <taxon>Eukaryota</taxon>
        <taxon>Sar</taxon>
        <taxon>Alveolata</taxon>
        <taxon>Perkinsozoa</taxon>
        <taxon>Perkinsea</taxon>
        <taxon>Perkinsida</taxon>
        <taxon>Perkinsidae</taxon>
        <taxon>Perkinsus</taxon>
    </lineage>
</organism>
<dbReference type="Proteomes" id="UP000574390">
    <property type="component" value="Unassembled WGS sequence"/>
</dbReference>
<accession>A0A7J6Q6L8</accession>